<feature type="domain" description="NlpC/P60" evidence="6">
    <location>
        <begin position="194"/>
        <end position="308"/>
    </location>
</feature>
<dbReference type="PANTHER" id="PTHR47359:SF3">
    <property type="entry name" value="NLP_P60 DOMAIN-CONTAINING PROTEIN-RELATED"/>
    <property type="match status" value="1"/>
</dbReference>
<evidence type="ECO:0000256" key="1">
    <source>
        <dbReference type="ARBA" id="ARBA00007074"/>
    </source>
</evidence>
<comment type="caution">
    <text evidence="7">The sequence shown here is derived from an EMBL/GenBank/DDBJ whole genome shotgun (WGS) entry which is preliminary data.</text>
</comment>
<keyword evidence="2" id="KW-0645">Protease</keyword>
<dbReference type="InterPro" id="IPR051794">
    <property type="entry name" value="PG_Endopeptidase_C40"/>
</dbReference>
<organism evidence="7 8">
    <name type="scientific">Corynebacterium coyleae</name>
    <dbReference type="NCBI Taxonomy" id="53374"/>
    <lineage>
        <taxon>Bacteria</taxon>
        <taxon>Bacillati</taxon>
        <taxon>Actinomycetota</taxon>
        <taxon>Actinomycetes</taxon>
        <taxon>Mycobacteriales</taxon>
        <taxon>Corynebacteriaceae</taxon>
        <taxon>Corynebacterium</taxon>
    </lineage>
</organism>
<reference evidence="7 8" key="1">
    <citation type="submission" date="2020-03" db="EMBL/GenBank/DDBJ databases">
        <title>Draft genome sequences of bacterial isolates from the female urobiome.</title>
        <authorList>
            <person name="Miller-Ensminger T."/>
            <person name="Wolfe A.J."/>
            <person name="Putonti C."/>
        </authorList>
    </citation>
    <scope>NUCLEOTIDE SEQUENCE [LARGE SCALE GENOMIC DNA]</scope>
    <source>
        <strain evidence="7 8">UMB8490</strain>
    </source>
</reference>
<dbReference type="SUPFAM" id="SSF54001">
    <property type="entry name" value="Cysteine proteinases"/>
    <property type="match status" value="1"/>
</dbReference>
<proteinExistence type="inferred from homology"/>
<dbReference type="InterPro" id="IPR038765">
    <property type="entry name" value="Papain-like_cys_pep_sf"/>
</dbReference>
<evidence type="ECO:0000256" key="3">
    <source>
        <dbReference type="ARBA" id="ARBA00022801"/>
    </source>
</evidence>
<comment type="similarity">
    <text evidence="1">Belongs to the peptidase C40 family.</text>
</comment>
<evidence type="ECO:0000256" key="5">
    <source>
        <dbReference type="SAM" id="MobiDB-lite"/>
    </source>
</evidence>
<keyword evidence="4" id="KW-0788">Thiol protease</keyword>
<feature type="region of interest" description="Disordered" evidence="5">
    <location>
        <begin position="1"/>
        <end position="70"/>
    </location>
</feature>
<dbReference type="EMBL" id="JAAUVV010000001">
    <property type="protein sequence ID" value="NJJ02967.1"/>
    <property type="molecule type" value="Genomic_DNA"/>
</dbReference>
<dbReference type="PANTHER" id="PTHR47359">
    <property type="entry name" value="PEPTIDOGLYCAN DL-ENDOPEPTIDASE CWLO"/>
    <property type="match status" value="1"/>
</dbReference>
<dbReference type="InterPro" id="IPR000064">
    <property type="entry name" value="NLP_P60_dom"/>
</dbReference>
<feature type="compositionally biased region" description="Basic and acidic residues" evidence="5">
    <location>
        <begin position="1"/>
        <end position="16"/>
    </location>
</feature>
<gene>
    <name evidence="7" type="ORF">HC138_01015</name>
</gene>
<dbReference type="Proteomes" id="UP000591626">
    <property type="component" value="Unassembled WGS sequence"/>
</dbReference>
<dbReference type="GO" id="GO:0006508">
    <property type="term" value="P:proteolysis"/>
    <property type="evidence" value="ECO:0007669"/>
    <property type="project" value="UniProtKB-KW"/>
</dbReference>
<name>A0AAP6XKM9_9CORY</name>
<dbReference type="PROSITE" id="PS51935">
    <property type="entry name" value="NLPC_P60"/>
    <property type="match status" value="1"/>
</dbReference>
<dbReference type="Gene3D" id="3.90.1720.10">
    <property type="entry name" value="endopeptidase domain like (from Nostoc punctiforme)"/>
    <property type="match status" value="1"/>
</dbReference>
<feature type="compositionally biased region" description="Basic residues" evidence="5">
    <location>
        <begin position="57"/>
        <end position="67"/>
    </location>
</feature>
<evidence type="ECO:0000313" key="8">
    <source>
        <dbReference type="Proteomes" id="UP000591626"/>
    </source>
</evidence>
<dbReference type="GO" id="GO:0008234">
    <property type="term" value="F:cysteine-type peptidase activity"/>
    <property type="evidence" value="ECO:0007669"/>
    <property type="project" value="UniProtKB-KW"/>
</dbReference>
<sequence>MSRNSEVEIGKADRSRRGPGNQSGAPAPVGRRSFGPRGHFSTPRPTANPVGEEKIWRKPKVAKHRRQTNTAARAAAATTALAAGAALIAPAAASAAEVRVPNSPIAVQVPGIETIPGVAAIPGIDAWIPSLKGAAATGDAQAAIARVKALPGVNNVPGFSAFIANVEKQVLPAQAATNYSAPAAAPQPAPAPQPSFAERVVSIAQSKVGSPYVYGAAGPNAFDCSGFTSWVYAQAGKSIPRTSQAQAAAGQQVALSNIQPGDIVVYYGGASHVGIYVGNGQIIDALNSGIPVGYRDLHLMPIHSVVRF</sequence>
<dbReference type="Pfam" id="PF00877">
    <property type="entry name" value="NLPC_P60"/>
    <property type="match status" value="1"/>
</dbReference>
<evidence type="ECO:0000259" key="6">
    <source>
        <dbReference type="PROSITE" id="PS51935"/>
    </source>
</evidence>
<accession>A0AAP6XKM9</accession>
<keyword evidence="3" id="KW-0378">Hydrolase</keyword>
<evidence type="ECO:0000256" key="2">
    <source>
        <dbReference type="ARBA" id="ARBA00022670"/>
    </source>
</evidence>
<dbReference type="AlphaFoldDB" id="A0AAP6XKM9"/>
<evidence type="ECO:0000313" key="7">
    <source>
        <dbReference type="EMBL" id="NJJ02967.1"/>
    </source>
</evidence>
<protein>
    <submittedName>
        <fullName evidence="7">Endopeptidase</fullName>
    </submittedName>
</protein>
<evidence type="ECO:0000256" key="4">
    <source>
        <dbReference type="ARBA" id="ARBA00022807"/>
    </source>
</evidence>